<dbReference type="WBParaSite" id="L893_g32415.t1">
    <property type="protein sequence ID" value="L893_g32415.t1"/>
    <property type="gene ID" value="L893_g32415"/>
</dbReference>
<dbReference type="Proteomes" id="UP000095287">
    <property type="component" value="Unplaced"/>
</dbReference>
<keyword evidence="1" id="KW-1133">Transmembrane helix</keyword>
<feature type="transmembrane region" description="Helical" evidence="1">
    <location>
        <begin position="6"/>
        <end position="32"/>
    </location>
</feature>
<reference evidence="3" key="1">
    <citation type="submission" date="2016-11" db="UniProtKB">
        <authorList>
            <consortium name="WormBaseParasite"/>
        </authorList>
    </citation>
    <scope>IDENTIFICATION</scope>
</reference>
<feature type="transmembrane region" description="Helical" evidence="1">
    <location>
        <begin position="79"/>
        <end position="98"/>
    </location>
</feature>
<accession>A0A1I8A492</accession>
<keyword evidence="2" id="KW-1185">Reference proteome</keyword>
<keyword evidence="1" id="KW-0472">Membrane</keyword>
<protein>
    <submittedName>
        <fullName evidence="3">7TM_GPCR_Srx domain-containing protein</fullName>
    </submittedName>
</protein>
<name>A0A1I8A492_9BILA</name>
<evidence type="ECO:0000313" key="2">
    <source>
        <dbReference type="Proteomes" id="UP000095287"/>
    </source>
</evidence>
<evidence type="ECO:0000256" key="1">
    <source>
        <dbReference type="SAM" id="Phobius"/>
    </source>
</evidence>
<sequence>MEEYHAIVGSCHAVASLLSVVFAFRLFTAIIYSSSHRKNKSLQILSSIAFLECCMMSVSFIGNVLIAADVPTSTSVENWTGSFVAITWMCLTLQRFLLAANRFVTVSGLDTFVVFESSWFHKVYNLDRTVAPGPCVIITLLPHIHRLHDLP</sequence>
<dbReference type="AlphaFoldDB" id="A0A1I8A492"/>
<organism evidence="2 3">
    <name type="scientific">Steinernema glaseri</name>
    <dbReference type="NCBI Taxonomy" id="37863"/>
    <lineage>
        <taxon>Eukaryota</taxon>
        <taxon>Metazoa</taxon>
        <taxon>Ecdysozoa</taxon>
        <taxon>Nematoda</taxon>
        <taxon>Chromadorea</taxon>
        <taxon>Rhabditida</taxon>
        <taxon>Tylenchina</taxon>
        <taxon>Panagrolaimomorpha</taxon>
        <taxon>Strongyloidoidea</taxon>
        <taxon>Steinernematidae</taxon>
        <taxon>Steinernema</taxon>
    </lineage>
</organism>
<feature type="transmembrane region" description="Helical" evidence="1">
    <location>
        <begin position="44"/>
        <end position="67"/>
    </location>
</feature>
<evidence type="ECO:0000313" key="3">
    <source>
        <dbReference type="WBParaSite" id="L893_g32415.t1"/>
    </source>
</evidence>
<keyword evidence="1" id="KW-0812">Transmembrane</keyword>
<proteinExistence type="predicted"/>